<dbReference type="GO" id="GO:0031966">
    <property type="term" value="C:mitochondrial membrane"/>
    <property type="evidence" value="ECO:0007669"/>
    <property type="project" value="UniProtKB-SubCell"/>
</dbReference>
<dbReference type="AlphaFoldDB" id="A0A7S1T146"/>
<dbReference type="PANTHER" id="PTHR12386">
    <property type="entry name" value="ATP SYNTHASE SUBUNIT"/>
    <property type="match status" value="1"/>
</dbReference>
<comment type="subcellular location">
    <subcellularLocation>
        <location evidence="1">Mitochondrion membrane</location>
    </subcellularLocation>
</comment>
<accession>A0A7S1T146</accession>
<keyword evidence="5" id="KW-0375">Hydrogen ion transport</keyword>
<evidence type="ECO:0000256" key="7">
    <source>
        <dbReference type="ARBA" id="ARBA00023128"/>
    </source>
</evidence>
<keyword evidence="3" id="KW-0813">Transport</keyword>
<reference evidence="10" key="1">
    <citation type="submission" date="2021-01" db="EMBL/GenBank/DDBJ databases">
        <authorList>
            <person name="Corre E."/>
            <person name="Pelletier E."/>
            <person name="Niang G."/>
            <person name="Scheremetjew M."/>
            <person name="Finn R."/>
            <person name="Kale V."/>
            <person name="Holt S."/>
            <person name="Cochrane G."/>
            <person name="Meng A."/>
            <person name="Brown T."/>
            <person name="Cohen L."/>
        </authorList>
    </citation>
    <scope>NUCLEOTIDE SEQUENCE</scope>
    <source>
        <strain evidence="10">PLY429</strain>
    </source>
</reference>
<dbReference type="Pfam" id="PF04718">
    <property type="entry name" value="ATP-synt_G"/>
    <property type="match status" value="1"/>
</dbReference>
<protein>
    <recommendedName>
        <fullName evidence="11">ATP synthase subunit g, mitochondrial</fullName>
    </recommendedName>
</protein>
<keyword evidence="6" id="KW-0406">Ion transport</keyword>
<sequence length="126" mass="13798">MASKAVATATSYFSRAKAALDPAVKYVSSNYGAVLKANEQYIVKDPAAKANLGKQFLYTNLAEVPAELNAASAEWAALKKKIQTQAKDITLNEYGTYALFAAEAYAWFCVGEIVGRGFRFVDYDYE</sequence>
<dbReference type="GO" id="GO:0045259">
    <property type="term" value="C:proton-transporting ATP synthase complex"/>
    <property type="evidence" value="ECO:0007669"/>
    <property type="project" value="UniProtKB-KW"/>
</dbReference>
<evidence type="ECO:0008006" key="11">
    <source>
        <dbReference type="Google" id="ProtNLM"/>
    </source>
</evidence>
<dbReference type="InterPro" id="IPR006808">
    <property type="entry name" value="ATP_synth_F0_gsu_mt"/>
</dbReference>
<evidence type="ECO:0000313" key="10">
    <source>
        <dbReference type="EMBL" id="CAD9214678.1"/>
    </source>
</evidence>
<keyword evidence="7" id="KW-0496">Mitochondrion</keyword>
<dbReference type="GO" id="GO:0015078">
    <property type="term" value="F:proton transmembrane transporter activity"/>
    <property type="evidence" value="ECO:0007669"/>
    <property type="project" value="InterPro"/>
</dbReference>
<evidence type="ECO:0000256" key="5">
    <source>
        <dbReference type="ARBA" id="ARBA00022781"/>
    </source>
</evidence>
<keyword evidence="4" id="KW-0138">CF(0)</keyword>
<dbReference type="GO" id="GO:0015986">
    <property type="term" value="P:proton motive force-driven ATP synthesis"/>
    <property type="evidence" value="ECO:0007669"/>
    <property type="project" value="InterPro"/>
</dbReference>
<evidence type="ECO:0000256" key="8">
    <source>
        <dbReference type="ARBA" id="ARBA00023136"/>
    </source>
</evidence>
<evidence type="ECO:0000256" key="1">
    <source>
        <dbReference type="ARBA" id="ARBA00004325"/>
    </source>
</evidence>
<organism evidence="10">
    <name type="scientific">Tetraselmis chuii</name>
    <dbReference type="NCBI Taxonomy" id="63592"/>
    <lineage>
        <taxon>Eukaryota</taxon>
        <taxon>Viridiplantae</taxon>
        <taxon>Chlorophyta</taxon>
        <taxon>core chlorophytes</taxon>
        <taxon>Chlorodendrophyceae</taxon>
        <taxon>Chlorodendrales</taxon>
        <taxon>Chlorodendraceae</taxon>
        <taxon>Tetraselmis</taxon>
    </lineage>
</organism>
<comment type="similarity">
    <text evidence="2">Belongs to the ATPase g subunit family.</text>
</comment>
<evidence type="ECO:0000256" key="6">
    <source>
        <dbReference type="ARBA" id="ARBA00023065"/>
    </source>
</evidence>
<dbReference type="EMBL" id="HBGG01032395">
    <property type="protein sequence ID" value="CAD9214678.1"/>
    <property type="molecule type" value="Transcribed_RNA"/>
</dbReference>
<keyword evidence="8" id="KW-0472">Membrane</keyword>
<proteinExistence type="inferred from homology"/>
<gene>
    <name evidence="10" type="ORF">TCHU04912_LOCUS16918</name>
</gene>
<evidence type="ECO:0000256" key="9">
    <source>
        <dbReference type="ARBA" id="ARBA00023310"/>
    </source>
</evidence>
<evidence type="ECO:0000256" key="2">
    <source>
        <dbReference type="ARBA" id="ARBA00005699"/>
    </source>
</evidence>
<keyword evidence="9" id="KW-0066">ATP synthesis</keyword>
<evidence type="ECO:0000256" key="4">
    <source>
        <dbReference type="ARBA" id="ARBA00022547"/>
    </source>
</evidence>
<name>A0A7S1T146_9CHLO</name>
<evidence type="ECO:0000256" key="3">
    <source>
        <dbReference type="ARBA" id="ARBA00022448"/>
    </source>
</evidence>